<keyword evidence="2" id="KW-1185">Reference proteome</keyword>
<dbReference type="AlphaFoldDB" id="A0A1P8UXI1"/>
<reference evidence="1 2" key="1">
    <citation type="submission" date="2016-04" db="EMBL/GenBank/DDBJ databases">
        <title>Deep-sea bacteria in the southern Pacific.</title>
        <authorList>
            <person name="Tang K."/>
        </authorList>
    </citation>
    <scope>NUCLEOTIDE SEQUENCE [LARGE SCALE GENOMIC DNA]</scope>
    <source>
        <strain evidence="1 2">JLT2014</strain>
    </source>
</reference>
<dbReference type="KEGG" id="paby:Ga0080574_TMP3765"/>
<dbReference type="Proteomes" id="UP000187059">
    <property type="component" value="Chromosome"/>
</dbReference>
<dbReference type="EMBL" id="CP015093">
    <property type="protein sequence ID" value="APZ54099.1"/>
    <property type="molecule type" value="Genomic_DNA"/>
</dbReference>
<proteinExistence type="predicted"/>
<evidence type="ECO:0000313" key="2">
    <source>
        <dbReference type="Proteomes" id="UP000187059"/>
    </source>
</evidence>
<evidence type="ECO:0000313" key="1">
    <source>
        <dbReference type="EMBL" id="APZ54099.1"/>
    </source>
</evidence>
<accession>A0A1P8UXI1</accession>
<gene>
    <name evidence="1" type="ORF">Ga0080574_TMP3765</name>
</gene>
<protein>
    <submittedName>
        <fullName evidence="1">Uncharacterized protein</fullName>
    </submittedName>
</protein>
<organism evidence="1 2">
    <name type="scientific">Salipiger abyssi</name>
    <dbReference type="NCBI Taxonomy" id="1250539"/>
    <lineage>
        <taxon>Bacteria</taxon>
        <taxon>Pseudomonadati</taxon>
        <taxon>Pseudomonadota</taxon>
        <taxon>Alphaproteobacteria</taxon>
        <taxon>Rhodobacterales</taxon>
        <taxon>Roseobacteraceae</taxon>
        <taxon>Salipiger</taxon>
    </lineage>
</organism>
<name>A0A1P8UXI1_9RHOB</name>
<sequence>MMLEENGLPVPDDVLAFASEGRLSDRNVRDWEKPHDLVLRRVVTTENIFELI</sequence>